<feature type="chain" id="PRO_5045970272" evidence="2">
    <location>
        <begin position="37"/>
        <end position="166"/>
    </location>
</feature>
<name>A0ABW7SCS9_9ACTN</name>
<dbReference type="SUPFAM" id="SSF49785">
    <property type="entry name" value="Galactose-binding domain-like"/>
    <property type="match status" value="1"/>
</dbReference>
<dbReference type="Pfam" id="PF16990">
    <property type="entry name" value="CBM_35"/>
    <property type="match status" value="1"/>
</dbReference>
<dbReference type="Proteomes" id="UP001611075">
    <property type="component" value="Unassembled WGS sequence"/>
</dbReference>
<feature type="domain" description="CBM6" evidence="3">
    <location>
        <begin position="43"/>
        <end position="129"/>
    </location>
</feature>
<evidence type="ECO:0000313" key="5">
    <source>
        <dbReference type="Proteomes" id="UP001611075"/>
    </source>
</evidence>
<protein>
    <submittedName>
        <fullName evidence="4">CBM35 domain-containing protein</fullName>
    </submittedName>
</protein>
<reference evidence="4 5" key="1">
    <citation type="submission" date="2024-10" db="EMBL/GenBank/DDBJ databases">
        <title>The Natural Products Discovery Center: Release of the First 8490 Sequenced Strains for Exploring Actinobacteria Biosynthetic Diversity.</title>
        <authorList>
            <person name="Kalkreuter E."/>
            <person name="Kautsar S.A."/>
            <person name="Yang D."/>
            <person name="Bader C.D."/>
            <person name="Teijaro C.N."/>
            <person name="Fluegel L."/>
            <person name="Davis C.M."/>
            <person name="Simpson J.R."/>
            <person name="Lauterbach L."/>
            <person name="Steele A.D."/>
            <person name="Gui C."/>
            <person name="Meng S."/>
            <person name="Li G."/>
            <person name="Viehrig K."/>
            <person name="Ye F."/>
            <person name="Su P."/>
            <person name="Kiefer A.F."/>
            <person name="Nichols A."/>
            <person name="Cepeda A.J."/>
            <person name="Yan W."/>
            <person name="Fan B."/>
            <person name="Jiang Y."/>
            <person name="Adhikari A."/>
            <person name="Zheng C.-J."/>
            <person name="Schuster L."/>
            <person name="Cowan T.M."/>
            <person name="Smanski M.J."/>
            <person name="Chevrette M.G."/>
            <person name="De Carvalho L.P.S."/>
            <person name="Shen B."/>
        </authorList>
    </citation>
    <scope>NUCLEOTIDE SEQUENCE [LARGE SCALE GENOMIC DNA]</scope>
    <source>
        <strain evidence="4 5">NPDC021253</strain>
    </source>
</reference>
<dbReference type="CDD" id="cd04086">
    <property type="entry name" value="CBM35_mannanase-like"/>
    <property type="match status" value="1"/>
</dbReference>
<keyword evidence="2" id="KW-0732">Signal</keyword>
<comment type="caution">
    <text evidence="4">The sequence shown here is derived from an EMBL/GenBank/DDBJ whole genome shotgun (WGS) entry which is preliminary data.</text>
</comment>
<evidence type="ECO:0000256" key="2">
    <source>
        <dbReference type="SAM" id="SignalP"/>
    </source>
</evidence>
<evidence type="ECO:0000259" key="3">
    <source>
        <dbReference type="Pfam" id="PF16990"/>
    </source>
</evidence>
<sequence length="166" mass="16969">MTRPRPRPRLRSRPARLALAAALLLLAPLIPGLAPAASAATPTVYEAESGTLTGVTVETAAAGYSGTGYVAGFDAADDQVAIPVPDSPGGLFELTVAYRAPYGQKTASLLLNGAGNGDVVLPASTEWATVAAGKVLGGGAGRPELRRPQTADPRHRRDRRAAHPAA</sequence>
<evidence type="ECO:0000256" key="1">
    <source>
        <dbReference type="SAM" id="MobiDB-lite"/>
    </source>
</evidence>
<accession>A0ABW7SCS9</accession>
<proteinExistence type="predicted"/>
<evidence type="ECO:0000313" key="4">
    <source>
        <dbReference type="EMBL" id="MFI0791488.1"/>
    </source>
</evidence>
<dbReference type="EMBL" id="JBIRPU010000001">
    <property type="protein sequence ID" value="MFI0791488.1"/>
    <property type="molecule type" value="Genomic_DNA"/>
</dbReference>
<dbReference type="InterPro" id="IPR008979">
    <property type="entry name" value="Galactose-bd-like_sf"/>
</dbReference>
<gene>
    <name evidence="4" type="ORF">ACH4OY_02105</name>
</gene>
<feature type="compositionally biased region" description="Basic and acidic residues" evidence="1">
    <location>
        <begin position="143"/>
        <end position="155"/>
    </location>
</feature>
<dbReference type="Gene3D" id="2.60.120.260">
    <property type="entry name" value="Galactose-binding domain-like"/>
    <property type="match status" value="1"/>
</dbReference>
<dbReference type="RefSeq" id="WP_396676136.1">
    <property type="nucleotide sequence ID" value="NZ_JBIRPU010000001.1"/>
</dbReference>
<dbReference type="InterPro" id="IPR005084">
    <property type="entry name" value="CBM6"/>
</dbReference>
<organism evidence="4 5">
    <name type="scientific">Micromonospora rubida</name>
    <dbReference type="NCBI Taxonomy" id="2697657"/>
    <lineage>
        <taxon>Bacteria</taxon>
        <taxon>Bacillati</taxon>
        <taxon>Actinomycetota</taxon>
        <taxon>Actinomycetes</taxon>
        <taxon>Micromonosporales</taxon>
        <taxon>Micromonosporaceae</taxon>
        <taxon>Micromonospora</taxon>
    </lineage>
</organism>
<feature type="signal peptide" evidence="2">
    <location>
        <begin position="1"/>
        <end position="36"/>
    </location>
</feature>
<feature type="compositionally biased region" description="Basic residues" evidence="1">
    <location>
        <begin position="156"/>
        <end position="166"/>
    </location>
</feature>
<keyword evidence="5" id="KW-1185">Reference proteome</keyword>
<feature type="region of interest" description="Disordered" evidence="1">
    <location>
        <begin position="138"/>
        <end position="166"/>
    </location>
</feature>